<dbReference type="Pfam" id="PF00107">
    <property type="entry name" value="ADH_zinc_N"/>
    <property type="match status" value="1"/>
</dbReference>
<keyword evidence="5" id="KW-0560">Oxidoreductase</keyword>
<sequence length="324" mass="33948">MEQPLLESDGVLVRVAFGGICGSDLHYYRHGRNGIYELRSPLVLGHEIVGTIAEIAPGVPGDLLVGQAVAIHPAIPTPPPGGAAGHGLHLAPGGSYLGSASTVPHTPGGFAEFVRTTADQLRRLPEGLPLRRAALAEPLAVALHGVDRYEGDYAGKRVLVSGAGPIGCLAIAALRRRGAGEIVATDMWEEPLRVARMVGADEARRLGVDPPLADDAFDVVIEASGSPAATVSALRAVRRGGTIVQLGMLPDGELPVPLASLVSREVTLRGSQRFDVELDESVRILAHSEALDAVVSHVFPVEHARKAFETAADSRGSTKVLIEF</sequence>
<proteinExistence type="inferred from homology"/>
<protein>
    <submittedName>
        <fullName evidence="9">L-idonate 5-dehydrogenase</fullName>
    </submittedName>
</protein>
<evidence type="ECO:0000256" key="6">
    <source>
        <dbReference type="RuleBase" id="RU361277"/>
    </source>
</evidence>
<dbReference type="Proteomes" id="UP000831786">
    <property type="component" value="Chromosome"/>
</dbReference>
<dbReference type="InterPro" id="IPR002328">
    <property type="entry name" value="ADH_Zn_CS"/>
</dbReference>
<accession>A0ABY4FNN3</accession>
<evidence type="ECO:0000256" key="5">
    <source>
        <dbReference type="ARBA" id="ARBA00023002"/>
    </source>
</evidence>
<evidence type="ECO:0000313" key="10">
    <source>
        <dbReference type="Proteomes" id="UP000831786"/>
    </source>
</evidence>
<reference evidence="9 10" key="1">
    <citation type="submission" date="2022-04" db="EMBL/GenBank/DDBJ databases">
        <title>Leucobacter sp. isolated from rhizosphere of garlic.</title>
        <authorList>
            <person name="Won M."/>
            <person name="Lee C.-M."/>
            <person name="Woen H.-Y."/>
            <person name="Kwon S.-W."/>
        </authorList>
    </citation>
    <scope>NUCLEOTIDE SEQUENCE [LARGE SCALE GENOMIC DNA]</scope>
    <source>
        <strain evidence="9 10">H21R-40</strain>
    </source>
</reference>
<dbReference type="PROSITE" id="PS00059">
    <property type="entry name" value="ADH_ZINC"/>
    <property type="match status" value="1"/>
</dbReference>
<dbReference type="PANTHER" id="PTHR43161">
    <property type="entry name" value="SORBITOL DEHYDROGENASE"/>
    <property type="match status" value="1"/>
</dbReference>
<dbReference type="Gene3D" id="3.90.180.10">
    <property type="entry name" value="Medium-chain alcohol dehydrogenases, catalytic domain"/>
    <property type="match status" value="1"/>
</dbReference>
<evidence type="ECO:0000256" key="1">
    <source>
        <dbReference type="ARBA" id="ARBA00001947"/>
    </source>
</evidence>
<dbReference type="EMBL" id="CP095045">
    <property type="protein sequence ID" value="UOQ57867.1"/>
    <property type="molecule type" value="Genomic_DNA"/>
</dbReference>
<dbReference type="InterPro" id="IPR013154">
    <property type="entry name" value="ADH-like_N"/>
</dbReference>
<dbReference type="InterPro" id="IPR011032">
    <property type="entry name" value="GroES-like_sf"/>
</dbReference>
<dbReference type="RefSeq" id="WP_244728775.1">
    <property type="nucleotide sequence ID" value="NZ_CP095045.1"/>
</dbReference>
<dbReference type="InterPro" id="IPR036291">
    <property type="entry name" value="NAD(P)-bd_dom_sf"/>
</dbReference>
<dbReference type="SUPFAM" id="SSF50129">
    <property type="entry name" value="GroES-like"/>
    <property type="match status" value="1"/>
</dbReference>
<evidence type="ECO:0000259" key="8">
    <source>
        <dbReference type="Pfam" id="PF08240"/>
    </source>
</evidence>
<dbReference type="PANTHER" id="PTHR43161:SF9">
    <property type="entry name" value="SORBITOL DEHYDROGENASE"/>
    <property type="match status" value="1"/>
</dbReference>
<dbReference type="Gene3D" id="3.40.50.720">
    <property type="entry name" value="NAD(P)-binding Rossmann-like Domain"/>
    <property type="match status" value="1"/>
</dbReference>
<evidence type="ECO:0000256" key="3">
    <source>
        <dbReference type="ARBA" id="ARBA00022723"/>
    </source>
</evidence>
<feature type="domain" description="Alcohol dehydrogenase-like N-terminal" evidence="8">
    <location>
        <begin position="9"/>
        <end position="126"/>
    </location>
</feature>
<comment type="similarity">
    <text evidence="2 6">Belongs to the zinc-containing alcohol dehydrogenase family.</text>
</comment>
<dbReference type="Pfam" id="PF08240">
    <property type="entry name" value="ADH_N"/>
    <property type="match status" value="1"/>
</dbReference>
<dbReference type="SUPFAM" id="SSF51735">
    <property type="entry name" value="NAD(P)-binding Rossmann-fold domains"/>
    <property type="match status" value="1"/>
</dbReference>
<keyword evidence="10" id="KW-1185">Reference proteome</keyword>
<evidence type="ECO:0000256" key="4">
    <source>
        <dbReference type="ARBA" id="ARBA00022833"/>
    </source>
</evidence>
<keyword evidence="3 6" id="KW-0479">Metal-binding</keyword>
<evidence type="ECO:0000259" key="7">
    <source>
        <dbReference type="Pfam" id="PF00107"/>
    </source>
</evidence>
<keyword evidence="4 6" id="KW-0862">Zinc</keyword>
<dbReference type="CDD" id="cd08232">
    <property type="entry name" value="idonate-5-DH"/>
    <property type="match status" value="1"/>
</dbReference>
<feature type="domain" description="Alcohol dehydrogenase-like C-terminal" evidence="7">
    <location>
        <begin position="165"/>
        <end position="275"/>
    </location>
</feature>
<name>A0ABY4FNN3_9MICO</name>
<dbReference type="InterPro" id="IPR013149">
    <property type="entry name" value="ADH-like_C"/>
</dbReference>
<evidence type="ECO:0000256" key="2">
    <source>
        <dbReference type="ARBA" id="ARBA00008072"/>
    </source>
</evidence>
<evidence type="ECO:0000313" key="9">
    <source>
        <dbReference type="EMBL" id="UOQ57867.1"/>
    </source>
</evidence>
<gene>
    <name evidence="9" type="ORF">MUN78_03250</name>
</gene>
<comment type="cofactor">
    <cofactor evidence="1 6">
        <name>Zn(2+)</name>
        <dbReference type="ChEBI" id="CHEBI:29105"/>
    </cofactor>
</comment>
<organism evidence="9 10">
    <name type="scientific">Leucobacter allii</name>
    <dbReference type="NCBI Taxonomy" id="2932247"/>
    <lineage>
        <taxon>Bacteria</taxon>
        <taxon>Bacillati</taxon>
        <taxon>Actinomycetota</taxon>
        <taxon>Actinomycetes</taxon>
        <taxon>Micrococcales</taxon>
        <taxon>Microbacteriaceae</taxon>
        <taxon>Leucobacter</taxon>
    </lineage>
</organism>